<comment type="caution">
    <text evidence="1">The sequence shown here is derived from an EMBL/GenBank/DDBJ whole genome shotgun (WGS) entry which is preliminary data.</text>
</comment>
<dbReference type="Proteomes" id="UP001501747">
    <property type="component" value="Unassembled WGS sequence"/>
</dbReference>
<reference evidence="2" key="1">
    <citation type="journal article" date="2019" name="Int. J. Syst. Evol. Microbiol.">
        <title>The Global Catalogue of Microorganisms (GCM) 10K type strain sequencing project: providing services to taxonomists for standard genome sequencing and annotation.</title>
        <authorList>
            <consortium name="The Broad Institute Genomics Platform"/>
            <consortium name="The Broad Institute Genome Sequencing Center for Infectious Disease"/>
            <person name="Wu L."/>
            <person name="Ma J."/>
        </authorList>
    </citation>
    <scope>NUCLEOTIDE SEQUENCE [LARGE SCALE GENOMIC DNA]</scope>
    <source>
        <strain evidence="2">JCM 17342</strain>
    </source>
</reference>
<sequence length="65" mass="6993">MRFVVVEDLRERGSWVLKTAEPIDALSNGPFGALKELNDPFSALGALNGSFGALKYPKGPFGALR</sequence>
<name>A0ABP7S0C8_9PSEU</name>
<accession>A0ABP7S0C8</accession>
<keyword evidence="2" id="KW-1185">Reference proteome</keyword>
<organism evidence="1 2">
    <name type="scientific">Allokutzneria multivorans</name>
    <dbReference type="NCBI Taxonomy" id="1142134"/>
    <lineage>
        <taxon>Bacteria</taxon>
        <taxon>Bacillati</taxon>
        <taxon>Actinomycetota</taxon>
        <taxon>Actinomycetes</taxon>
        <taxon>Pseudonocardiales</taxon>
        <taxon>Pseudonocardiaceae</taxon>
        <taxon>Allokutzneria</taxon>
    </lineage>
</organism>
<protein>
    <submittedName>
        <fullName evidence="1">Uncharacterized protein</fullName>
    </submittedName>
</protein>
<evidence type="ECO:0000313" key="2">
    <source>
        <dbReference type="Proteomes" id="UP001501747"/>
    </source>
</evidence>
<proteinExistence type="predicted"/>
<dbReference type="EMBL" id="BAABAL010000008">
    <property type="protein sequence ID" value="GAA4004668.1"/>
    <property type="molecule type" value="Genomic_DNA"/>
</dbReference>
<gene>
    <name evidence="1" type="ORF">GCM10022247_27130</name>
</gene>
<dbReference type="RefSeq" id="WP_344875005.1">
    <property type="nucleotide sequence ID" value="NZ_BAABAL010000008.1"/>
</dbReference>
<evidence type="ECO:0000313" key="1">
    <source>
        <dbReference type="EMBL" id="GAA4004668.1"/>
    </source>
</evidence>